<gene>
    <name evidence="1" type="ORF">GOODEAATRI_013332</name>
</gene>
<keyword evidence="2" id="KW-1185">Reference proteome</keyword>
<dbReference type="EMBL" id="JAHRIO010060861">
    <property type="protein sequence ID" value="MEQ2178374.1"/>
    <property type="molecule type" value="Genomic_DNA"/>
</dbReference>
<protein>
    <recommendedName>
        <fullName evidence="3">Secreted protein</fullName>
    </recommendedName>
</protein>
<dbReference type="Proteomes" id="UP001476798">
    <property type="component" value="Unassembled WGS sequence"/>
</dbReference>
<accession>A0ABV0P3T2</accession>
<proteinExistence type="predicted"/>
<name>A0ABV0P3T2_9TELE</name>
<evidence type="ECO:0008006" key="3">
    <source>
        <dbReference type="Google" id="ProtNLM"/>
    </source>
</evidence>
<sequence>MHELVLGGGMCCWNVIIVAYLWQGGAKLTLQGVSVIDNILQMLLSQSEALLGFPQCIQEPIPFVQHVDHQLLKVGVRIRSTALGAALAQCCVLANRGHHFTHHLGSGQESKG</sequence>
<reference evidence="1 2" key="1">
    <citation type="submission" date="2021-06" db="EMBL/GenBank/DDBJ databases">
        <authorList>
            <person name="Palmer J.M."/>
        </authorList>
    </citation>
    <scope>NUCLEOTIDE SEQUENCE [LARGE SCALE GENOMIC DNA]</scope>
    <source>
        <strain evidence="1 2">GA_2019</strain>
        <tissue evidence="1">Muscle</tissue>
    </source>
</reference>
<evidence type="ECO:0000313" key="1">
    <source>
        <dbReference type="EMBL" id="MEQ2178374.1"/>
    </source>
</evidence>
<organism evidence="1 2">
    <name type="scientific">Goodea atripinnis</name>
    <dbReference type="NCBI Taxonomy" id="208336"/>
    <lineage>
        <taxon>Eukaryota</taxon>
        <taxon>Metazoa</taxon>
        <taxon>Chordata</taxon>
        <taxon>Craniata</taxon>
        <taxon>Vertebrata</taxon>
        <taxon>Euteleostomi</taxon>
        <taxon>Actinopterygii</taxon>
        <taxon>Neopterygii</taxon>
        <taxon>Teleostei</taxon>
        <taxon>Neoteleostei</taxon>
        <taxon>Acanthomorphata</taxon>
        <taxon>Ovalentaria</taxon>
        <taxon>Atherinomorphae</taxon>
        <taxon>Cyprinodontiformes</taxon>
        <taxon>Goodeidae</taxon>
        <taxon>Goodea</taxon>
    </lineage>
</organism>
<evidence type="ECO:0000313" key="2">
    <source>
        <dbReference type="Proteomes" id="UP001476798"/>
    </source>
</evidence>
<comment type="caution">
    <text evidence="1">The sequence shown here is derived from an EMBL/GenBank/DDBJ whole genome shotgun (WGS) entry which is preliminary data.</text>
</comment>